<dbReference type="InterPro" id="IPR036098">
    <property type="entry name" value="Thymidylate_synthase_ThyX_sf"/>
</dbReference>
<dbReference type="Pfam" id="PF02511">
    <property type="entry name" value="Thy1"/>
    <property type="match status" value="1"/>
</dbReference>
<proteinExistence type="predicted"/>
<sequence length="224" mass="26376">MGNVIILQETVEKPITLMGQRAGICWESDILNAEKNYKRGLSCLEAEHGRVLEYVNVEMILEGYSARVIREWYTHIGGAPTRLQASTRYVDYGEFKYIIPNSIKSNEDALRLYKKHMEGIKELCYQFTEEFNIPREDVALFLPLGMETRVVDKRNLRNLMEMSHQRLCTRAYWEYRELMRDICDALKNISEEWKYIVENYFLPKCKIMGYCPEKQSCGLVNMNI</sequence>
<gene>
    <name evidence="1" type="ORF">DW813_02340</name>
</gene>
<dbReference type="GO" id="GO:0006231">
    <property type="term" value="P:dTMP biosynthetic process"/>
    <property type="evidence" value="ECO:0007669"/>
    <property type="project" value="InterPro"/>
</dbReference>
<dbReference type="GO" id="GO:0004799">
    <property type="term" value="F:thymidylate synthase activity"/>
    <property type="evidence" value="ECO:0007669"/>
    <property type="project" value="TreeGrafter"/>
</dbReference>
<dbReference type="SUPFAM" id="SSF69796">
    <property type="entry name" value="Thymidylate synthase-complementing protein Thy1"/>
    <property type="match status" value="1"/>
</dbReference>
<organism evidence="1 2">
    <name type="scientific">Roseburia inulinivorans</name>
    <dbReference type="NCBI Taxonomy" id="360807"/>
    <lineage>
        <taxon>Bacteria</taxon>
        <taxon>Bacillati</taxon>
        <taxon>Bacillota</taxon>
        <taxon>Clostridia</taxon>
        <taxon>Lachnospirales</taxon>
        <taxon>Lachnospiraceae</taxon>
        <taxon>Roseburia</taxon>
    </lineage>
</organism>
<accession>A0A396AH61</accession>
<dbReference type="InterPro" id="IPR003669">
    <property type="entry name" value="Thymidylate_synthase_ThyX"/>
</dbReference>
<dbReference type="GO" id="GO:0050797">
    <property type="term" value="F:thymidylate synthase (FAD) activity"/>
    <property type="evidence" value="ECO:0007669"/>
    <property type="project" value="InterPro"/>
</dbReference>
<dbReference type="Gene3D" id="3.30.1360.170">
    <property type="match status" value="1"/>
</dbReference>
<protein>
    <submittedName>
        <fullName evidence="1">FAD-dependent thymidylate synthase</fullName>
    </submittedName>
</protein>
<dbReference type="GO" id="GO:0070402">
    <property type="term" value="F:NADPH binding"/>
    <property type="evidence" value="ECO:0007669"/>
    <property type="project" value="TreeGrafter"/>
</dbReference>
<dbReference type="PANTHER" id="PTHR34934">
    <property type="entry name" value="FLAVIN-DEPENDENT THYMIDYLATE SYNTHASE"/>
    <property type="match status" value="1"/>
</dbReference>
<name>A0A396AH61_9FIRM</name>
<dbReference type="RefSeq" id="WP_118091951.1">
    <property type="nucleotide sequence ID" value="NZ_QSIQ01000002.1"/>
</dbReference>
<dbReference type="AlphaFoldDB" id="A0A396AH61"/>
<evidence type="ECO:0000313" key="1">
    <source>
        <dbReference type="EMBL" id="RHD05789.1"/>
    </source>
</evidence>
<dbReference type="Proteomes" id="UP000266391">
    <property type="component" value="Unassembled WGS sequence"/>
</dbReference>
<dbReference type="PROSITE" id="PS51331">
    <property type="entry name" value="THYX"/>
    <property type="match status" value="1"/>
</dbReference>
<reference evidence="1 2" key="1">
    <citation type="submission" date="2018-08" db="EMBL/GenBank/DDBJ databases">
        <title>A genome reference for cultivated species of the human gut microbiota.</title>
        <authorList>
            <person name="Zou Y."/>
            <person name="Xue W."/>
            <person name="Luo G."/>
        </authorList>
    </citation>
    <scope>NUCLEOTIDE SEQUENCE [LARGE SCALE GENOMIC DNA]</scope>
    <source>
        <strain evidence="1 2">AM32-8LB</strain>
    </source>
</reference>
<dbReference type="CDD" id="cd20175">
    <property type="entry name" value="ThyX"/>
    <property type="match status" value="1"/>
</dbReference>
<dbReference type="PANTHER" id="PTHR34934:SF1">
    <property type="entry name" value="FLAVIN-DEPENDENT THYMIDYLATE SYNTHASE"/>
    <property type="match status" value="1"/>
</dbReference>
<comment type="caution">
    <text evidence="1">The sequence shown here is derived from an EMBL/GenBank/DDBJ whole genome shotgun (WGS) entry which is preliminary data.</text>
</comment>
<evidence type="ECO:0000313" key="2">
    <source>
        <dbReference type="Proteomes" id="UP000266391"/>
    </source>
</evidence>
<dbReference type="GO" id="GO:0050660">
    <property type="term" value="F:flavin adenine dinucleotide binding"/>
    <property type="evidence" value="ECO:0007669"/>
    <property type="project" value="InterPro"/>
</dbReference>
<dbReference type="EMBL" id="QSIQ01000002">
    <property type="protein sequence ID" value="RHD05789.1"/>
    <property type="molecule type" value="Genomic_DNA"/>
</dbReference>